<reference evidence="4 5" key="1">
    <citation type="submission" date="2020-11" db="EMBL/GenBank/DDBJ databases">
        <title>Kefir isolates.</title>
        <authorList>
            <person name="Marcisauskas S."/>
            <person name="Kim Y."/>
            <person name="Blasche S."/>
        </authorList>
    </citation>
    <scope>NUCLEOTIDE SEQUENCE [LARGE SCALE GENOMIC DNA]</scope>
    <source>
        <strain evidence="4 5">OG2</strain>
    </source>
</reference>
<dbReference type="AlphaFoldDB" id="A0A9P7B2I0"/>
<keyword evidence="5" id="KW-1185">Reference proteome</keyword>
<dbReference type="Gene3D" id="1.25.40.10">
    <property type="entry name" value="Tetratricopeptide repeat domain"/>
    <property type="match status" value="1"/>
</dbReference>
<dbReference type="Proteomes" id="UP000750334">
    <property type="component" value="Unassembled WGS sequence"/>
</dbReference>
<organism evidence="4 5">
    <name type="scientific">Maudiozyma exigua</name>
    <name type="common">Yeast</name>
    <name type="synonym">Kazachstania exigua</name>
    <dbReference type="NCBI Taxonomy" id="34358"/>
    <lineage>
        <taxon>Eukaryota</taxon>
        <taxon>Fungi</taxon>
        <taxon>Dikarya</taxon>
        <taxon>Ascomycota</taxon>
        <taxon>Saccharomycotina</taxon>
        <taxon>Saccharomycetes</taxon>
        <taxon>Saccharomycetales</taxon>
        <taxon>Saccharomycetaceae</taxon>
        <taxon>Maudiozyma</taxon>
    </lineage>
</organism>
<dbReference type="Pfam" id="PF10373">
    <property type="entry name" value="EST1_DNA_bind"/>
    <property type="match status" value="1"/>
</dbReference>
<dbReference type="SUPFAM" id="SSF48452">
    <property type="entry name" value="TPR-like"/>
    <property type="match status" value="1"/>
</dbReference>
<feature type="domain" description="DNA/RNA-binding" evidence="2">
    <location>
        <begin position="234"/>
        <end position="486"/>
    </location>
</feature>
<name>A0A9P7B2I0_MAUEX</name>
<feature type="compositionally biased region" description="Basic residues" evidence="1">
    <location>
        <begin position="608"/>
        <end position="619"/>
    </location>
</feature>
<dbReference type="OrthoDB" id="69928at2759"/>
<evidence type="ECO:0000259" key="3">
    <source>
        <dbReference type="Pfam" id="PF10374"/>
    </source>
</evidence>
<dbReference type="InterPro" id="IPR011990">
    <property type="entry name" value="TPR-like_helical_dom_sf"/>
</dbReference>
<evidence type="ECO:0000256" key="1">
    <source>
        <dbReference type="SAM" id="MobiDB-lite"/>
    </source>
</evidence>
<dbReference type="EMBL" id="PUHR01000315">
    <property type="protein sequence ID" value="KAG0654922.1"/>
    <property type="molecule type" value="Genomic_DNA"/>
</dbReference>
<sequence>MNEREHFSKLNGTIRRYKNEIIKITEGDLLLRDDCNTYISTIDNAHSDIFEVLSNDTIAYFQIGECLDSNVVSSNQPSPSTNFNNVWTMVQKPLFSWFQIWKQSLPRYTRNGKKFTVERRKMLRKLKRVFKIMHRFYYSFIEMMFVSFNIESIVPKRMKETLNISKPPNPDCKILKKSDSDSYLIVELLYECLFYLGKVHYWEVLLETREGNLTVENFNKSRRYLDIGCILCESYGKTYSQVALICLKTGDKFETLYYSLRGLGTRIRHKNSICVFDGIMRVNKREVTKLDIEDISRIQVKDAFLHVLKHSYNAVSPTPSIIHKIMDFFFTKDKLLSHNYSSELLSKMVIILIGCVHEFVTKHEDGKGEIEKLIWVKSKKRYLKWTFSLIKNIFSSIMEQNWIEKFNNSHCSLGIIRLIMCWIKSNKFLLQYLHRDASFCKLLADSVNRFRDCNIFGTNLYTEHRPKRSYLFPDDIQFKGYLHIQYMLSDFNDNDIFESGDTMAILLGDTDSVLKLSAYSENLLRLTAIILSITKFLHNNKFDIRWDVKSRQFQFNTTIFKSIEEPKGQQLDKTIEEYQKHKRKYQRAGNPNNSINLNDLTERLSPRKRRGHEKVKHIRGLPPPQNNIESPISIPVQDSTEKEYPCASQDILGDSLFTQAEESLSNVVISPENSTSP</sequence>
<evidence type="ECO:0000259" key="2">
    <source>
        <dbReference type="Pfam" id="PF10373"/>
    </source>
</evidence>
<gene>
    <name evidence="4" type="ORF">C6P45_003217</name>
</gene>
<feature type="region of interest" description="Disordered" evidence="1">
    <location>
        <begin position="608"/>
        <end position="630"/>
    </location>
</feature>
<evidence type="ECO:0000313" key="5">
    <source>
        <dbReference type="Proteomes" id="UP000750334"/>
    </source>
</evidence>
<dbReference type="InterPro" id="IPR019458">
    <property type="entry name" value="Est1-like_N"/>
</dbReference>
<accession>A0A9P7B2I0</accession>
<protein>
    <submittedName>
        <fullName evidence="4">Uncharacterized protein</fullName>
    </submittedName>
</protein>
<dbReference type="Pfam" id="PF10374">
    <property type="entry name" value="EST1"/>
    <property type="match status" value="1"/>
</dbReference>
<dbReference type="InterPro" id="IPR018834">
    <property type="entry name" value="DNA/RNA-bd_Est1-type"/>
</dbReference>
<proteinExistence type="predicted"/>
<comment type="caution">
    <text evidence="4">The sequence shown here is derived from an EMBL/GenBank/DDBJ whole genome shotgun (WGS) entry which is preliminary data.</text>
</comment>
<feature type="domain" description="Telomerase activating protein Est1-like N-terminal" evidence="3">
    <location>
        <begin position="84"/>
        <end position="205"/>
    </location>
</feature>
<evidence type="ECO:0000313" key="4">
    <source>
        <dbReference type="EMBL" id="KAG0654922.1"/>
    </source>
</evidence>